<keyword evidence="5 11" id="KW-0812">Transmembrane</keyword>
<dbReference type="CDD" id="cd01347">
    <property type="entry name" value="ligand_gated_channel"/>
    <property type="match status" value="1"/>
</dbReference>
<evidence type="ECO:0000256" key="12">
    <source>
        <dbReference type="RuleBase" id="RU003357"/>
    </source>
</evidence>
<dbReference type="GO" id="GO:0015344">
    <property type="term" value="F:siderophore uptake transmembrane transporter activity"/>
    <property type="evidence" value="ECO:0007669"/>
    <property type="project" value="TreeGrafter"/>
</dbReference>
<dbReference type="Gene3D" id="2.40.170.20">
    <property type="entry name" value="TonB-dependent receptor, beta-barrel domain"/>
    <property type="match status" value="1"/>
</dbReference>
<evidence type="ECO:0000259" key="14">
    <source>
        <dbReference type="Pfam" id="PF07715"/>
    </source>
</evidence>
<evidence type="ECO:0000256" key="2">
    <source>
        <dbReference type="ARBA" id="ARBA00008143"/>
    </source>
</evidence>
<evidence type="ECO:0000256" key="9">
    <source>
        <dbReference type="ARBA" id="ARBA00023170"/>
    </source>
</evidence>
<dbReference type="GO" id="GO:0009279">
    <property type="term" value="C:cell outer membrane"/>
    <property type="evidence" value="ECO:0007669"/>
    <property type="project" value="UniProtKB-SubCell"/>
</dbReference>
<dbReference type="PANTHER" id="PTHR30069">
    <property type="entry name" value="TONB-DEPENDENT OUTER MEMBRANE RECEPTOR"/>
    <property type="match status" value="1"/>
</dbReference>
<dbReference type="InterPro" id="IPR036942">
    <property type="entry name" value="Beta-barrel_TonB_sf"/>
</dbReference>
<dbReference type="PROSITE" id="PS52016">
    <property type="entry name" value="TONB_DEPENDENT_REC_3"/>
    <property type="match status" value="1"/>
</dbReference>
<keyword evidence="8 11" id="KW-0472">Membrane</keyword>
<dbReference type="Gene3D" id="2.170.130.10">
    <property type="entry name" value="TonB-dependent receptor, plug domain"/>
    <property type="match status" value="1"/>
</dbReference>
<dbReference type="InterPro" id="IPR037066">
    <property type="entry name" value="Plug_dom_sf"/>
</dbReference>
<gene>
    <name evidence="15" type="ORF">DIZ80_07025</name>
</gene>
<dbReference type="PANTHER" id="PTHR30069:SF29">
    <property type="entry name" value="HEMOGLOBIN AND HEMOGLOBIN-HAPTOGLOBIN-BINDING PROTEIN 1-RELATED"/>
    <property type="match status" value="1"/>
</dbReference>
<dbReference type="InterPro" id="IPR000531">
    <property type="entry name" value="Beta-barrel_TonB"/>
</dbReference>
<accession>A0A370DG71</accession>
<dbReference type="InterPro" id="IPR012910">
    <property type="entry name" value="Plug_dom"/>
</dbReference>
<sequence length="674" mass="75932">MRSILIGISVFTSSTLLADYQLEDLLSMSLTELLQVDITGSTLTAEKLVDVPSAVTVFTHRQISRMGLDSLDELVALVPGYQSFRMTAHPLNYPTPVRGSSMGSVINEILVLVDGQRVNEPRSGGASDSIPKISLVNIERIEFIRGPGSAIYGSNAMVGVINIITRSNVNEVSVAYGSFNRKKVYLLATQKTQDFSVDVFVHFDEDKGDDYLLQDTFSANLVETQDQRELADLDIKLNWQSTQLQILHNQSKSKDFYEQNNISNGFNGHEAEVSSIALKHEFNYRSVESYVRLSYSASRWLTAGQLTPEGSVPLFLSGGASSDALLAIGEFDDVSESSLLWHSDWQINTDSSLQYGIDLRHFDIPETIVSNNYDLADFSNGNLPIRYYGELLATTPVQAKSSRDILGMYVQYQQRIFDNTRLTLGLRYDEFSHLDSEFSPRIAFVHTINRHHSLKALYGEAFRAPSENELNLLNNPVLIGNPDLKSESVKSFDLIWMGQWDYTSFSLGYFQNNFKDSIVQVDLGGVFQFENTDQDPSRGVEFEISHEFNRNWLLRANYTYLNDIPDLSFREANQMGALMLNYQKGKYNINLISSYLDNRTTLTGGDSNNTPLAINDYWLLDAKINYNITHDLYVFLQAKNLLNEEYQTPSTSNSLIEGTDNRGIELLTGLVWGF</sequence>
<evidence type="ECO:0000256" key="11">
    <source>
        <dbReference type="PROSITE-ProRule" id="PRU01360"/>
    </source>
</evidence>
<evidence type="ECO:0000256" key="6">
    <source>
        <dbReference type="ARBA" id="ARBA00022729"/>
    </source>
</evidence>
<evidence type="ECO:0000259" key="13">
    <source>
        <dbReference type="Pfam" id="PF00593"/>
    </source>
</evidence>
<evidence type="ECO:0000256" key="4">
    <source>
        <dbReference type="ARBA" id="ARBA00022452"/>
    </source>
</evidence>
<keyword evidence="3 11" id="KW-0813">Transport</keyword>
<evidence type="ECO:0000256" key="5">
    <source>
        <dbReference type="ARBA" id="ARBA00022692"/>
    </source>
</evidence>
<evidence type="ECO:0000313" key="15">
    <source>
        <dbReference type="EMBL" id="RDH83881.1"/>
    </source>
</evidence>
<dbReference type="InterPro" id="IPR039426">
    <property type="entry name" value="TonB-dep_rcpt-like"/>
</dbReference>
<evidence type="ECO:0008006" key="17">
    <source>
        <dbReference type="Google" id="ProtNLM"/>
    </source>
</evidence>
<comment type="caution">
    <text evidence="15">The sequence shown here is derived from an EMBL/GenBank/DDBJ whole genome shotgun (WGS) entry which is preliminary data.</text>
</comment>
<keyword evidence="4 11" id="KW-1134">Transmembrane beta strand</keyword>
<comment type="subcellular location">
    <subcellularLocation>
        <location evidence="1 11">Cell outer membrane</location>
        <topology evidence="1 11">Multi-pass membrane protein</topology>
    </subcellularLocation>
</comment>
<proteinExistence type="inferred from homology"/>
<dbReference type="Pfam" id="PF07715">
    <property type="entry name" value="Plug"/>
    <property type="match status" value="1"/>
</dbReference>
<dbReference type="Pfam" id="PF00593">
    <property type="entry name" value="TonB_dep_Rec_b-barrel"/>
    <property type="match status" value="1"/>
</dbReference>
<evidence type="ECO:0000256" key="8">
    <source>
        <dbReference type="ARBA" id="ARBA00023136"/>
    </source>
</evidence>
<feature type="domain" description="TonB-dependent receptor-like beta-barrel" evidence="13">
    <location>
        <begin position="217"/>
        <end position="641"/>
    </location>
</feature>
<dbReference type="GO" id="GO:0044718">
    <property type="term" value="P:siderophore transmembrane transport"/>
    <property type="evidence" value="ECO:0007669"/>
    <property type="project" value="TreeGrafter"/>
</dbReference>
<keyword evidence="16" id="KW-1185">Reference proteome</keyword>
<keyword evidence="7 12" id="KW-0798">TonB box</keyword>
<evidence type="ECO:0000313" key="16">
    <source>
        <dbReference type="Proteomes" id="UP000254266"/>
    </source>
</evidence>
<protein>
    <recommendedName>
        <fullName evidence="17">TonB-dependent receptor</fullName>
    </recommendedName>
</protein>
<keyword evidence="6" id="KW-0732">Signal</keyword>
<name>A0A370DG71_9GAMM</name>
<evidence type="ECO:0000256" key="1">
    <source>
        <dbReference type="ARBA" id="ARBA00004571"/>
    </source>
</evidence>
<dbReference type="EMBL" id="QFXC01000008">
    <property type="protein sequence ID" value="RDH83881.1"/>
    <property type="molecule type" value="Genomic_DNA"/>
</dbReference>
<keyword evidence="10 11" id="KW-0998">Cell outer membrane</keyword>
<organism evidence="15 16">
    <name type="scientific">endosymbiont of Galathealinum brachiosum</name>
    <dbReference type="NCBI Taxonomy" id="2200906"/>
    <lineage>
        <taxon>Bacteria</taxon>
        <taxon>Pseudomonadati</taxon>
        <taxon>Pseudomonadota</taxon>
        <taxon>Gammaproteobacteria</taxon>
        <taxon>sulfur-oxidizing symbionts</taxon>
    </lineage>
</organism>
<evidence type="ECO:0000256" key="10">
    <source>
        <dbReference type="ARBA" id="ARBA00023237"/>
    </source>
</evidence>
<evidence type="ECO:0000256" key="3">
    <source>
        <dbReference type="ARBA" id="ARBA00022448"/>
    </source>
</evidence>
<evidence type="ECO:0000256" key="7">
    <source>
        <dbReference type="ARBA" id="ARBA00023077"/>
    </source>
</evidence>
<dbReference type="SUPFAM" id="SSF56935">
    <property type="entry name" value="Porins"/>
    <property type="match status" value="1"/>
</dbReference>
<comment type="similarity">
    <text evidence="2">Belongs to the TonB-dependent receptor family. Hemoglobin/haptoglobin binding protein subfamily.</text>
</comment>
<dbReference type="AlphaFoldDB" id="A0A370DG71"/>
<dbReference type="Proteomes" id="UP000254266">
    <property type="component" value="Unassembled WGS sequence"/>
</dbReference>
<keyword evidence="9" id="KW-0675">Receptor</keyword>
<reference evidence="15 16" key="1">
    <citation type="journal article" date="2018" name="ISME J.">
        <title>Endosymbiont genomes yield clues of tubeworm success.</title>
        <authorList>
            <person name="Li Y."/>
            <person name="Liles M.R."/>
            <person name="Halanych K.M."/>
        </authorList>
    </citation>
    <scope>NUCLEOTIDE SEQUENCE [LARGE SCALE GENOMIC DNA]</scope>
    <source>
        <strain evidence="15">A1464</strain>
    </source>
</reference>
<feature type="domain" description="TonB-dependent receptor plug" evidence="14">
    <location>
        <begin position="48"/>
        <end position="160"/>
    </location>
</feature>